<feature type="non-terminal residue" evidence="1">
    <location>
        <position position="1"/>
    </location>
</feature>
<keyword evidence="2" id="KW-1185">Reference proteome</keyword>
<accession>A0A392UAA9</accession>
<dbReference type="Proteomes" id="UP000265520">
    <property type="component" value="Unassembled WGS sequence"/>
</dbReference>
<proteinExistence type="predicted"/>
<sequence length="49" mass="5710">FVVETSLRLVEHGEASSERLEIINGVKSVDLRRMRTTRILRGDVVKWKE</sequence>
<dbReference type="EMBL" id="LXQA010754602">
    <property type="protein sequence ID" value="MCI69370.1"/>
    <property type="molecule type" value="Genomic_DNA"/>
</dbReference>
<reference evidence="1 2" key="1">
    <citation type="journal article" date="2018" name="Front. Plant Sci.">
        <title>Red Clover (Trifolium pratense) and Zigzag Clover (T. medium) - A Picture of Genomic Similarities and Differences.</title>
        <authorList>
            <person name="Dluhosova J."/>
            <person name="Istvanek J."/>
            <person name="Nedelnik J."/>
            <person name="Repkova J."/>
        </authorList>
    </citation>
    <scope>NUCLEOTIDE SEQUENCE [LARGE SCALE GENOMIC DNA]</scope>
    <source>
        <strain evidence="2">cv. 10/8</strain>
        <tissue evidence="1">Leaf</tissue>
    </source>
</reference>
<evidence type="ECO:0000313" key="1">
    <source>
        <dbReference type="EMBL" id="MCI69370.1"/>
    </source>
</evidence>
<organism evidence="1 2">
    <name type="scientific">Trifolium medium</name>
    <dbReference type="NCBI Taxonomy" id="97028"/>
    <lineage>
        <taxon>Eukaryota</taxon>
        <taxon>Viridiplantae</taxon>
        <taxon>Streptophyta</taxon>
        <taxon>Embryophyta</taxon>
        <taxon>Tracheophyta</taxon>
        <taxon>Spermatophyta</taxon>
        <taxon>Magnoliopsida</taxon>
        <taxon>eudicotyledons</taxon>
        <taxon>Gunneridae</taxon>
        <taxon>Pentapetalae</taxon>
        <taxon>rosids</taxon>
        <taxon>fabids</taxon>
        <taxon>Fabales</taxon>
        <taxon>Fabaceae</taxon>
        <taxon>Papilionoideae</taxon>
        <taxon>50 kb inversion clade</taxon>
        <taxon>NPAAA clade</taxon>
        <taxon>Hologalegina</taxon>
        <taxon>IRL clade</taxon>
        <taxon>Trifolieae</taxon>
        <taxon>Trifolium</taxon>
    </lineage>
</organism>
<name>A0A392UAA9_9FABA</name>
<protein>
    <submittedName>
        <fullName evidence="1">Uncharacterized protein</fullName>
    </submittedName>
</protein>
<evidence type="ECO:0000313" key="2">
    <source>
        <dbReference type="Proteomes" id="UP000265520"/>
    </source>
</evidence>
<comment type="caution">
    <text evidence="1">The sequence shown here is derived from an EMBL/GenBank/DDBJ whole genome shotgun (WGS) entry which is preliminary data.</text>
</comment>
<dbReference type="AlphaFoldDB" id="A0A392UAA9"/>